<protein>
    <submittedName>
        <fullName evidence="1">Uncharacterized protein</fullName>
    </submittedName>
</protein>
<reference evidence="1 2" key="1">
    <citation type="journal article" date="2021" name="BMC Biol.">
        <title>Horizontally acquired antibacterial genes associated with adaptive radiation of ladybird beetles.</title>
        <authorList>
            <person name="Li H.S."/>
            <person name="Tang X.F."/>
            <person name="Huang Y.H."/>
            <person name="Xu Z.Y."/>
            <person name="Chen M.L."/>
            <person name="Du X.Y."/>
            <person name="Qiu B.Y."/>
            <person name="Chen P.T."/>
            <person name="Zhang W."/>
            <person name="Slipinski A."/>
            <person name="Escalona H.E."/>
            <person name="Waterhouse R.M."/>
            <person name="Zwick A."/>
            <person name="Pang H."/>
        </authorList>
    </citation>
    <scope>NUCLEOTIDE SEQUENCE [LARGE SCALE GENOMIC DNA]</scope>
    <source>
        <strain evidence="1">SYSU2018</strain>
    </source>
</reference>
<gene>
    <name evidence="1" type="ORF">HHI36_001245</name>
</gene>
<accession>A0ABD2P7U1</accession>
<dbReference type="EMBL" id="JABFTP020000185">
    <property type="protein sequence ID" value="KAL3286752.1"/>
    <property type="molecule type" value="Genomic_DNA"/>
</dbReference>
<dbReference type="Proteomes" id="UP001516400">
    <property type="component" value="Unassembled WGS sequence"/>
</dbReference>
<comment type="caution">
    <text evidence="1">The sequence shown here is derived from an EMBL/GenBank/DDBJ whole genome shotgun (WGS) entry which is preliminary data.</text>
</comment>
<proteinExistence type="predicted"/>
<keyword evidence="2" id="KW-1185">Reference proteome</keyword>
<evidence type="ECO:0000313" key="1">
    <source>
        <dbReference type="EMBL" id="KAL3286752.1"/>
    </source>
</evidence>
<name>A0ABD2P7U1_9CUCU</name>
<sequence length="87" mass="10165">MRFLDILNNVYIDGTTNNAEGEIIIQVLQNILNIIEVLFGMSVKALADTWKKYCIFIEKYHLILSQESIYCVKEIQIIKQQIKSSWI</sequence>
<evidence type="ECO:0000313" key="2">
    <source>
        <dbReference type="Proteomes" id="UP001516400"/>
    </source>
</evidence>
<organism evidence="1 2">
    <name type="scientific">Cryptolaemus montrouzieri</name>
    <dbReference type="NCBI Taxonomy" id="559131"/>
    <lineage>
        <taxon>Eukaryota</taxon>
        <taxon>Metazoa</taxon>
        <taxon>Ecdysozoa</taxon>
        <taxon>Arthropoda</taxon>
        <taxon>Hexapoda</taxon>
        <taxon>Insecta</taxon>
        <taxon>Pterygota</taxon>
        <taxon>Neoptera</taxon>
        <taxon>Endopterygota</taxon>
        <taxon>Coleoptera</taxon>
        <taxon>Polyphaga</taxon>
        <taxon>Cucujiformia</taxon>
        <taxon>Coccinelloidea</taxon>
        <taxon>Coccinellidae</taxon>
        <taxon>Scymninae</taxon>
        <taxon>Scymnini</taxon>
        <taxon>Cryptolaemus</taxon>
    </lineage>
</organism>
<dbReference type="AlphaFoldDB" id="A0ABD2P7U1"/>